<accession>A0A557QK06</accession>
<dbReference type="RefSeq" id="WP_144310481.1">
    <property type="nucleotide sequence ID" value="NZ_VMNK01000015.1"/>
</dbReference>
<keyword evidence="2" id="KW-0285">Flavoprotein</keyword>
<dbReference type="EMBL" id="VMNK01000015">
    <property type="protein sequence ID" value="TVO53240.1"/>
    <property type="molecule type" value="Genomic_DNA"/>
</dbReference>
<feature type="domain" description="FAD dependent oxidoreductase" evidence="6">
    <location>
        <begin position="24"/>
        <end position="381"/>
    </location>
</feature>
<gene>
    <name evidence="7" type="ORF">FHP91_15730</name>
</gene>
<organism evidence="7 8">
    <name type="scientific">Denitromonas halophila</name>
    <dbReference type="NCBI Taxonomy" id="1629404"/>
    <lineage>
        <taxon>Bacteria</taxon>
        <taxon>Pseudomonadati</taxon>
        <taxon>Pseudomonadota</taxon>
        <taxon>Betaproteobacteria</taxon>
        <taxon>Rhodocyclales</taxon>
        <taxon>Zoogloeaceae</taxon>
        <taxon>Denitromonas</taxon>
    </lineage>
</organism>
<dbReference type="InterPro" id="IPR036188">
    <property type="entry name" value="FAD/NAD-bd_sf"/>
</dbReference>
<dbReference type="InterPro" id="IPR006076">
    <property type="entry name" value="FAD-dep_OxRdtase"/>
</dbReference>
<protein>
    <submittedName>
        <fullName evidence="7">NAD(P)/FAD-dependent oxidoreductase</fullName>
    </submittedName>
</protein>
<comment type="cofactor">
    <cofactor evidence="1">
        <name>FAD</name>
        <dbReference type="ChEBI" id="CHEBI:57692"/>
    </cofactor>
</comment>
<evidence type="ECO:0000259" key="6">
    <source>
        <dbReference type="Pfam" id="PF01266"/>
    </source>
</evidence>
<comment type="caution">
    <text evidence="7">The sequence shown here is derived from an EMBL/GenBank/DDBJ whole genome shotgun (WGS) entry which is preliminary data.</text>
</comment>
<evidence type="ECO:0000256" key="3">
    <source>
        <dbReference type="ARBA" id="ARBA00022827"/>
    </source>
</evidence>
<keyword evidence="4" id="KW-0560">Oxidoreductase</keyword>
<dbReference type="OrthoDB" id="9801699at2"/>
<dbReference type="PANTHER" id="PTHR43104">
    <property type="entry name" value="L-2-HYDROXYGLUTARATE DEHYDROGENASE, MITOCHONDRIAL"/>
    <property type="match status" value="1"/>
</dbReference>
<comment type="similarity">
    <text evidence="5">Belongs to the L2HGDH family.</text>
</comment>
<dbReference type="Proteomes" id="UP000319502">
    <property type="component" value="Unassembled WGS sequence"/>
</dbReference>
<evidence type="ECO:0000256" key="5">
    <source>
        <dbReference type="ARBA" id="ARBA00037941"/>
    </source>
</evidence>
<dbReference type="AlphaFoldDB" id="A0A557QK06"/>
<dbReference type="PANTHER" id="PTHR43104:SF4">
    <property type="entry name" value="L-2-HYDROXYGLUTARATE DEHYDROGENASE, MITOCHONDRIAL"/>
    <property type="match status" value="1"/>
</dbReference>
<evidence type="ECO:0000313" key="8">
    <source>
        <dbReference type="Proteomes" id="UP000319502"/>
    </source>
</evidence>
<dbReference type="SUPFAM" id="SSF51905">
    <property type="entry name" value="FAD/NAD(P)-binding domain"/>
    <property type="match status" value="1"/>
</dbReference>
<evidence type="ECO:0000256" key="1">
    <source>
        <dbReference type="ARBA" id="ARBA00001974"/>
    </source>
</evidence>
<evidence type="ECO:0000313" key="7">
    <source>
        <dbReference type="EMBL" id="TVO53240.1"/>
    </source>
</evidence>
<proteinExistence type="inferred from homology"/>
<dbReference type="GO" id="GO:0047545">
    <property type="term" value="F:(S)-2-hydroxyglutarate dehydrogenase activity"/>
    <property type="evidence" value="ECO:0007669"/>
    <property type="project" value="TreeGrafter"/>
</dbReference>
<evidence type="ECO:0000256" key="4">
    <source>
        <dbReference type="ARBA" id="ARBA00023002"/>
    </source>
</evidence>
<dbReference type="Pfam" id="PF01266">
    <property type="entry name" value="DAO"/>
    <property type="match status" value="1"/>
</dbReference>
<keyword evidence="8" id="KW-1185">Reference proteome</keyword>
<reference evidence="7 8" key="1">
    <citation type="submission" date="2019-07" db="EMBL/GenBank/DDBJ databases">
        <title>The pathways for chlorine oxyanion respiration interact through the shared metabolite chlorate.</title>
        <authorList>
            <person name="Barnum T.P."/>
            <person name="Cheng Y."/>
            <person name="Hill K.A."/>
            <person name="Lucas L.N."/>
            <person name="Carlson H.K."/>
            <person name="Coates J.D."/>
        </authorList>
    </citation>
    <scope>NUCLEOTIDE SEQUENCE [LARGE SCALE GENOMIC DNA]</scope>
    <source>
        <strain evidence="7 8">SFB-3</strain>
    </source>
</reference>
<dbReference type="Gene3D" id="3.50.50.60">
    <property type="entry name" value="FAD/NAD(P)-binding domain"/>
    <property type="match status" value="1"/>
</dbReference>
<evidence type="ECO:0000256" key="2">
    <source>
        <dbReference type="ARBA" id="ARBA00022630"/>
    </source>
</evidence>
<keyword evidence="3" id="KW-0274">FAD</keyword>
<name>A0A557QK06_9RHOO</name>
<dbReference type="Gene3D" id="3.30.9.10">
    <property type="entry name" value="D-Amino Acid Oxidase, subunit A, domain 2"/>
    <property type="match status" value="1"/>
</dbReference>
<sequence length="386" mass="40908">MAEGATFFRPTRTQTYRDTMDTVDCVIIGAGVVGLACAKTLAESGREVVVLERESAFGTGISSRNSEVIHAGLYYPTGSLKARLCVEGRDQLYAYCAERGLAHARCGKLVVAPHAEQAGALDQIRAKATANGVHDLQRLDRAQIAELEPALDAHAALLSSSTGIIDSHGLMLSLLGDAEAHGAMLALGSPVIDGYADKGTVVVRAGGEQEMELRANWVINAAGLDAVALGQRISGPAQATLPQAWFARGVYFTLTGKAPFSRLIYPLPEPGGLGVHLTLDLGGQAKFGPDVEWIDTPDYHVDPTRSERFYQAIRAWWPQLEDGRLEPGYAGVRPKIVAPGMPDADFRIDGPAQHGTPGLIHLFGIESPGLTAALAIGRQVAVMVAG</sequence>